<dbReference type="Gene3D" id="3.40.50.300">
    <property type="entry name" value="P-loop containing nucleotide triphosphate hydrolases"/>
    <property type="match status" value="1"/>
</dbReference>
<dbReference type="PROSITE" id="PS00622">
    <property type="entry name" value="HTH_LUXR_1"/>
    <property type="match status" value="1"/>
</dbReference>
<dbReference type="CDD" id="cd06170">
    <property type="entry name" value="LuxR_C_like"/>
    <property type="match status" value="1"/>
</dbReference>
<evidence type="ECO:0000259" key="3">
    <source>
        <dbReference type="PROSITE" id="PS50043"/>
    </source>
</evidence>
<dbReference type="Gene3D" id="1.10.10.10">
    <property type="entry name" value="Winged helix-like DNA-binding domain superfamily/Winged helix DNA-binding domain"/>
    <property type="match status" value="1"/>
</dbReference>
<protein>
    <submittedName>
        <fullName evidence="4">Regulatory LuxR family protein</fullName>
    </submittedName>
</protein>
<keyword evidence="2" id="KW-0067">ATP-binding</keyword>
<dbReference type="PRINTS" id="PR00038">
    <property type="entry name" value="HTHLUXR"/>
</dbReference>
<dbReference type="Pfam" id="PF13191">
    <property type="entry name" value="AAA_16"/>
    <property type="match status" value="1"/>
</dbReference>
<dbReference type="Proteomes" id="UP000294508">
    <property type="component" value="Unassembled WGS sequence"/>
</dbReference>
<dbReference type="InterPro" id="IPR036388">
    <property type="entry name" value="WH-like_DNA-bd_sf"/>
</dbReference>
<dbReference type="GO" id="GO:0004016">
    <property type="term" value="F:adenylate cyclase activity"/>
    <property type="evidence" value="ECO:0007669"/>
    <property type="project" value="TreeGrafter"/>
</dbReference>
<dbReference type="AlphaFoldDB" id="A0A4R2HNP0"/>
<dbReference type="SUPFAM" id="SSF46894">
    <property type="entry name" value="C-terminal effector domain of the bipartite response regulators"/>
    <property type="match status" value="1"/>
</dbReference>
<proteinExistence type="predicted"/>
<dbReference type="PANTHER" id="PTHR16305:SF35">
    <property type="entry name" value="TRANSCRIPTIONAL ACTIVATOR DOMAIN"/>
    <property type="match status" value="1"/>
</dbReference>
<keyword evidence="1" id="KW-0547">Nucleotide-binding</keyword>
<keyword evidence="5" id="KW-1185">Reference proteome</keyword>
<dbReference type="SUPFAM" id="SSF52540">
    <property type="entry name" value="P-loop containing nucleoside triphosphate hydrolases"/>
    <property type="match status" value="1"/>
</dbReference>
<dbReference type="InterPro" id="IPR041664">
    <property type="entry name" value="AAA_16"/>
</dbReference>
<dbReference type="InterPro" id="IPR011990">
    <property type="entry name" value="TPR-like_helical_dom_sf"/>
</dbReference>
<dbReference type="Gene3D" id="1.25.40.10">
    <property type="entry name" value="Tetratricopeptide repeat domain"/>
    <property type="match status" value="1"/>
</dbReference>
<dbReference type="GO" id="GO:0006355">
    <property type="term" value="P:regulation of DNA-templated transcription"/>
    <property type="evidence" value="ECO:0007669"/>
    <property type="project" value="InterPro"/>
</dbReference>
<name>A0A4R2HNP0_9ACTN</name>
<gene>
    <name evidence="4" type="ORF">EV652_104368</name>
</gene>
<dbReference type="InterPro" id="IPR027417">
    <property type="entry name" value="P-loop_NTPase"/>
</dbReference>
<evidence type="ECO:0000256" key="2">
    <source>
        <dbReference type="ARBA" id="ARBA00022840"/>
    </source>
</evidence>
<dbReference type="PANTHER" id="PTHR16305">
    <property type="entry name" value="TESTICULAR SOLUBLE ADENYLYL CYCLASE"/>
    <property type="match status" value="1"/>
</dbReference>
<comment type="caution">
    <text evidence="4">The sequence shown here is derived from an EMBL/GenBank/DDBJ whole genome shotgun (WGS) entry which is preliminary data.</text>
</comment>
<evidence type="ECO:0000313" key="5">
    <source>
        <dbReference type="Proteomes" id="UP000294508"/>
    </source>
</evidence>
<sequence length="983" mass="105583">MAGRIEERGILGAAIQGAVDGRPGAVFVHGEAGVGKTRLVRAVCDEAAAKGVFVLWGRCVRFGAVDAPYVPLIGALEGWVESAEPHQLSEVLDAVPAAGELLPSLGGYASDSGVRLLSVVDALVMAIASHGPTVLVVDDVQWADLASRDALAYLVAGFRGQRLAVLATYRDEELASGDPLYTWLADLRRLPLVTDIRLDRLSWDETEQQLALLLGGSPYHRLVDEVVRRSDGNPYLSELLVQGVTSTAAGLPADLPAELTGALLAAWHRLSAPGREVMRVMAVAGRPTSIEDLREVAAAGGIGPEALTAALVEATSAGISVVHGPDRFWFRHPLLAEVLYATFVPGEAEPVHAAWAKTLASRSATGLDEVQRQGDLAQHYERARDLQACLEASLRAAELAKASRAPREEAVHLRRAVRIWPMVHSGDSAGRHRELDLWERVARADDLLGDGEASFAAWSRTLELVDERTDPLHACRLLRRWADSAWATGRTNGRPIAEAEHAVELSRAAPDSAEYADALAYLSWCQWWNNEPDIARRYGEDAVQAAHRSGSNAALGLAYAVRGNVDANGERSDPDTAAGLRYAQLTGDPELIWRTLVIRQNYLGRRGRIKDCVELTRDFLPFAIGAGALSVAVFAAGLLAHHLLMFGRLAEADGVIREGLSLAGMPNASAMVRLSAASLSVRRGDLDVAGMHLQRAKELMPDVENRAGLSAQTVLAEYLLATGGDGQALDLMSRTLAVLAADTRDADEMLVWGARAAADLMEAARDRGDSEDVLAVRAAYDDLLIVRRSMLPPAFEVGGSEDLIQPAMQALFTAEAARGAAQTSTSAAWEDAARRCDAAGLRWDEAVASWRWAQALFDEGAIRAVVARPLRSAYRFAVEVGARPLLHQVETLAAVGRISLGEPAAARVQPPAPFDSLTKREHEVLSHLVAGRTYGEIAKALFISEKTVSVHVSNLLHKTGTSSRREVAALAVRLDQSSTNLQD</sequence>
<dbReference type="InterPro" id="IPR016032">
    <property type="entry name" value="Sig_transdc_resp-reg_C-effctor"/>
</dbReference>
<dbReference type="GO" id="GO:0003677">
    <property type="term" value="F:DNA binding"/>
    <property type="evidence" value="ECO:0007669"/>
    <property type="project" value="InterPro"/>
</dbReference>
<reference evidence="4 5" key="1">
    <citation type="journal article" date="2015" name="Stand. Genomic Sci.">
        <title>Genomic Encyclopedia of Bacterial and Archaeal Type Strains, Phase III: the genomes of soil and plant-associated and newly described type strains.</title>
        <authorList>
            <person name="Whitman W.B."/>
            <person name="Woyke T."/>
            <person name="Klenk H.P."/>
            <person name="Zhou Y."/>
            <person name="Lilburn T.G."/>
            <person name="Beck B.J."/>
            <person name="De Vos P."/>
            <person name="Vandamme P."/>
            <person name="Eisen J.A."/>
            <person name="Garrity G."/>
            <person name="Hugenholtz P."/>
            <person name="Kyrpides N.C."/>
        </authorList>
    </citation>
    <scope>NUCLEOTIDE SEQUENCE [LARGE SCALE GENOMIC DNA]</scope>
    <source>
        <strain evidence="4 5">VKM Ac-2572</strain>
    </source>
</reference>
<accession>A0A4R2HNP0</accession>
<evidence type="ECO:0000256" key="1">
    <source>
        <dbReference type="ARBA" id="ARBA00022741"/>
    </source>
</evidence>
<evidence type="ECO:0000313" key="4">
    <source>
        <dbReference type="EMBL" id="TCO32762.1"/>
    </source>
</evidence>
<feature type="domain" description="HTH luxR-type" evidence="3">
    <location>
        <begin position="910"/>
        <end position="975"/>
    </location>
</feature>
<dbReference type="GO" id="GO:0005524">
    <property type="term" value="F:ATP binding"/>
    <property type="evidence" value="ECO:0007669"/>
    <property type="project" value="UniProtKB-KW"/>
</dbReference>
<dbReference type="GO" id="GO:0005737">
    <property type="term" value="C:cytoplasm"/>
    <property type="evidence" value="ECO:0007669"/>
    <property type="project" value="TreeGrafter"/>
</dbReference>
<dbReference type="SMART" id="SM00421">
    <property type="entry name" value="HTH_LUXR"/>
    <property type="match status" value="1"/>
</dbReference>
<dbReference type="InterPro" id="IPR000792">
    <property type="entry name" value="Tscrpt_reg_LuxR_C"/>
</dbReference>
<dbReference type="Pfam" id="PF00196">
    <property type="entry name" value="GerE"/>
    <property type="match status" value="1"/>
</dbReference>
<dbReference type="PROSITE" id="PS50043">
    <property type="entry name" value="HTH_LUXR_2"/>
    <property type="match status" value="1"/>
</dbReference>
<organism evidence="4 5">
    <name type="scientific">Kribbella steppae</name>
    <dbReference type="NCBI Taxonomy" id="2512223"/>
    <lineage>
        <taxon>Bacteria</taxon>
        <taxon>Bacillati</taxon>
        <taxon>Actinomycetota</taxon>
        <taxon>Actinomycetes</taxon>
        <taxon>Propionibacteriales</taxon>
        <taxon>Kribbellaceae</taxon>
        <taxon>Kribbella</taxon>
    </lineage>
</organism>
<dbReference type="EMBL" id="SLWN01000004">
    <property type="protein sequence ID" value="TCO32762.1"/>
    <property type="molecule type" value="Genomic_DNA"/>
</dbReference>